<name>A0A5J4U597_9EUKA</name>
<keyword evidence="1" id="KW-0472">Membrane</keyword>
<feature type="non-terminal residue" evidence="2">
    <location>
        <position position="90"/>
    </location>
</feature>
<feature type="transmembrane region" description="Helical" evidence="1">
    <location>
        <begin position="45"/>
        <end position="62"/>
    </location>
</feature>
<evidence type="ECO:0000313" key="2">
    <source>
        <dbReference type="EMBL" id="KAA6365539.1"/>
    </source>
</evidence>
<sequence>MGETFSSLANKVAEPLQKPFPVPFISLVLYYMLELQKDYHAPPFFLSLLVSMFGISITPLLIFGETPGWLKDSKYTMTFSIIWIFLYILS</sequence>
<gene>
    <name evidence="2" type="ORF">EZS28_038933</name>
</gene>
<keyword evidence="1" id="KW-1133">Transmembrane helix</keyword>
<keyword evidence="1" id="KW-0812">Transmembrane</keyword>
<feature type="transmembrane region" description="Helical" evidence="1">
    <location>
        <begin position="74"/>
        <end position="89"/>
    </location>
</feature>
<proteinExistence type="predicted"/>
<evidence type="ECO:0000256" key="1">
    <source>
        <dbReference type="SAM" id="Phobius"/>
    </source>
</evidence>
<accession>A0A5J4U597</accession>
<dbReference type="EMBL" id="SNRW01020349">
    <property type="protein sequence ID" value="KAA6365539.1"/>
    <property type="molecule type" value="Genomic_DNA"/>
</dbReference>
<comment type="caution">
    <text evidence="2">The sequence shown here is derived from an EMBL/GenBank/DDBJ whole genome shotgun (WGS) entry which is preliminary data.</text>
</comment>
<dbReference type="Proteomes" id="UP000324800">
    <property type="component" value="Unassembled WGS sequence"/>
</dbReference>
<dbReference type="AlphaFoldDB" id="A0A5J4U597"/>
<reference evidence="2 3" key="1">
    <citation type="submission" date="2019-03" db="EMBL/GenBank/DDBJ databases">
        <title>Single cell metagenomics reveals metabolic interactions within the superorganism composed of flagellate Streblomastix strix and complex community of Bacteroidetes bacteria on its surface.</title>
        <authorList>
            <person name="Treitli S.C."/>
            <person name="Kolisko M."/>
            <person name="Husnik F."/>
            <person name="Keeling P."/>
            <person name="Hampl V."/>
        </authorList>
    </citation>
    <scope>NUCLEOTIDE SEQUENCE [LARGE SCALE GENOMIC DNA]</scope>
    <source>
        <strain evidence="2">ST1C</strain>
    </source>
</reference>
<protein>
    <submittedName>
        <fullName evidence="2">Uncharacterized protein</fullName>
    </submittedName>
</protein>
<organism evidence="2 3">
    <name type="scientific">Streblomastix strix</name>
    <dbReference type="NCBI Taxonomy" id="222440"/>
    <lineage>
        <taxon>Eukaryota</taxon>
        <taxon>Metamonada</taxon>
        <taxon>Preaxostyla</taxon>
        <taxon>Oxymonadida</taxon>
        <taxon>Streblomastigidae</taxon>
        <taxon>Streblomastix</taxon>
    </lineage>
</organism>
<evidence type="ECO:0000313" key="3">
    <source>
        <dbReference type="Proteomes" id="UP000324800"/>
    </source>
</evidence>